<feature type="transmembrane region" description="Helical" evidence="2">
    <location>
        <begin position="147"/>
        <end position="166"/>
    </location>
</feature>
<feature type="domain" description="GGDEF" evidence="3">
    <location>
        <begin position="264"/>
        <end position="393"/>
    </location>
</feature>
<evidence type="ECO:0000256" key="2">
    <source>
        <dbReference type="SAM" id="Phobius"/>
    </source>
</evidence>
<evidence type="ECO:0000313" key="4">
    <source>
        <dbReference type="EMBL" id="MBV7255503.1"/>
    </source>
</evidence>
<protein>
    <recommendedName>
        <fullName evidence="1">diguanylate cyclase</fullName>
        <ecNumber evidence="1">2.7.7.65</ecNumber>
    </recommendedName>
</protein>
<keyword evidence="4" id="KW-0548">Nucleotidyltransferase</keyword>
<dbReference type="InterPro" id="IPR050469">
    <property type="entry name" value="Diguanylate_Cyclase"/>
</dbReference>
<proteinExistence type="predicted"/>
<feature type="transmembrane region" description="Helical" evidence="2">
    <location>
        <begin position="52"/>
        <end position="72"/>
    </location>
</feature>
<keyword evidence="4" id="KW-0808">Transferase</keyword>
<comment type="caution">
    <text evidence="4">The sequence shown here is derived from an EMBL/GenBank/DDBJ whole genome shotgun (WGS) entry which is preliminary data.</text>
</comment>
<dbReference type="PANTHER" id="PTHR45138:SF9">
    <property type="entry name" value="DIGUANYLATE CYCLASE DGCM-RELATED"/>
    <property type="match status" value="1"/>
</dbReference>
<keyword evidence="2" id="KW-0812">Transmembrane</keyword>
<feature type="transmembrane region" description="Helical" evidence="2">
    <location>
        <begin position="196"/>
        <end position="219"/>
    </location>
</feature>
<feature type="transmembrane region" description="Helical" evidence="2">
    <location>
        <begin position="84"/>
        <end position="102"/>
    </location>
</feature>
<name>A0ABS6SAR0_9SPHN</name>
<sequence length="393" mass="42531">MKQPIQNRRGYSLDDASPTGGLSWLAQLRQVWSDSADRNLHDEVIAAQYGRVMACVPLLYGAVAAMAILAAYGSGGEFQWQHHIFLPVLFILVGIWRGGVWYRRRREKVRIAKMRKRLRETGLVALIVAAIGGVWTLNAFYDTVEARRVLAPIFVTLIALSGAICLNSLPRTAIGMTVVALAPSCVAMAFSDDVALKAVGFGTLVIAILLAGMISHHFATMVASIELRAELRELAETDALTRLSNRRALRSRFDADHAQRKGKAAYSLLMIDLNAFKAANDRHGHAAGDVVLQQTADRIRKLCEDAICVARLGGDEFAVLLARMTTKALNARMGALRAAIARPIPFEDNEIVIGAAIGMATGSDLSQLLRGADRALYAEKAARDRGDGTAAAA</sequence>
<evidence type="ECO:0000259" key="3">
    <source>
        <dbReference type="PROSITE" id="PS50887"/>
    </source>
</evidence>
<dbReference type="EC" id="2.7.7.65" evidence="1"/>
<dbReference type="CDD" id="cd01949">
    <property type="entry name" value="GGDEF"/>
    <property type="match status" value="1"/>
</dbReference>
<gene>
    <name evidence="4" type="ORF">KCG44_01750</name>
</gene>
<keyword evidence="2" id="KW-1133">Transmembrane helix</keyword>
<accession>A0ABS6SAR0</accession>
<dbReference type="RefSeq" id="WP_218443831.1">
    <property type="nucleotide sequence ID" value="NZ_JAGSPA010000001.1"/>
</dbReference>
<organism evidence="4 5">
    <name type="scientific">Pacificimonas pallii</name>
    <dbReference type="NCBI Taxonomy" id="2827236"/>
    <lineage>
        <taxon>Bacteria</taxon>
        <taxon>Pseudomonadati</taxon>
        <taxon>Pseudomonadota</taxon>
        <taxon>Alphaproteobacteria</taxon>
        <taxon>Sphingomonadales</taxon>
        <taxon>Sphingosinicellaceae</taxon>
        <taxon>Pacificimonas</taxon>
    </lineage>
</organism>
<dbReference type="InterPro" id="IPR000160">
    <property type="entry name" value="GGDEF_dom"/>
</dbReference>
<evidence type="ECO:0000256" key="1">
    <source>
        <dbReference type="ARBA" id="ARBA00012528"/>
    </source>
</evidence>
<dbReference type="EMBL" id="JAGSPA010000001">
    <property type="protein sequence ID" value="MBV7255503.1"/>
    <property type="molecule type" value="Genomic_DNA"/>
</dbReference>
<dbReference type="GO" id="GO:0052621">
    <property type="term" value="F:diguanylate cyclase activity"/>
    <property type="evidence" value="ECO:0007669"/>
    <property type="project" value="UniProtKB-EC"/>
</dbReference>
<dbReference type="NCBIfam" id="TIGR00254">
    <property type="entry name" value="GGDEF"/>
    <property type="match status" value="1"/>
</dbReference>
<dbReference type="SMART" id="SM00267">
    <property type="entry name" value="GGDEF"/>
    <property type="match status" value="1"/>
</dbReference>
<dbReference type="Pfam" id="PF00990">
    <property type="entry name" value="GGDEF"/>
    <property type="match status" value="1"/>
</dbReference>
<keyword evidence="5" id="KW-1185">Reference proteome</keyword>
<keyword evidence="2" id="KW-0472">Membrane</keyword>
<feature type="transmembrane region" description="Helical" evidence="2">
    <location>
        <begin position="123"/>
        <end position="141"/>
    </location>
</feature>
<dbReference type="PANTHER" id="PTHR45138">
    <property type="entry name" value="REGULATORY COMPONENTS OF SENSORY TRANSDUCTION SYSTEM"/>
    <property type="match status" value="1"/>
</dbReference>
<reference evidence="4 5" key="1">
    <citation type="submission" date="2021-04" db="EMBL/GenBank/DDBJ databases">
        <authorList>
            <person name="Pira H."/>
            <person name="Risdian C."/>
            <person name="Wink J."/>
        </authorList>
    </citation>
    <scope>NUCLEOTIDE SEQUENCE [LARGE SCALE GENOMIC DNA]</scope>
    <source>
        <strain evidence="4 5">WHA3</strain>
    </source>
</reference>
<dbReference type="PROSITE" id="PS50887">
    <property type="entry name" value="GGDEF"/>
    <property type="match status" value="1"/>
</dbReference>
<evidence type="ECO:0000313" key="5">
    <source>
        <dbReference type="Proteomes" id="UP000722336"/>
    </source>
</evidence>
<dbReference type="Proteomes" id="UP000722336">
    <property type="component" value="Unassembled WGS sequence"/>
</dbReference>